<feature type="compositionally biased region" description="Basic and acidic residues" evidence="2">
    <location>
        <begin position="1521"/>
        <end position="1535"/>
    </location>
</feature>
<feature type="region of interest" description="Disordered" evidence="2">
    <location>
        <begin position="791"/>
        <end position="813"/>
    </location>
</feature>
<feature type="region of interest" description="Disordered" evidence="2">
    <location>
        <begin position="524"/>
        <end position="563"/>
    </location>
</feature>
<feature type="compositionally biased region" description="Polar residues" evidence="2">
    <location>
        <begin position="904"/>
        <end position="928"/>
    </location>
</feature>
<gene>
    <name evidence="3" type="ORF">Bhyg_12454</name>
</gene>
<feature type="compositionally biased region" description="Basic residues" evidence="2">
    <location>
        <begin position="1242"/>
        <end position="1251"/>
    </location>
</feature>
<feature type="region of interest" description="Disordered" evidence="2">
    <location>
        <begin position="1521"/>
        <end position="1557"/>
    </location>
</feature>
<dbReference type="OrthoDB" id="8191083at2759"/>
<feature type="compositionally biased region" description="Basic residues" evidence="2">
    <location>
        <begin position="1207"/>
        <end position="1217"/>
    </location>
</feature>
<evidence type="ECO:0000313" key="4">
    <source>
        <dbReference type="Proteomes" id="UP001151699"/>
    </source>
</evidence>
<feature type="region of interest" description="Disordered" evidence="2">
    <location>
        <begin position="1168"/>
        <end position="1261"/>
    </location>
</feature>
<evidence type="ECO:0000313" key="3">
    <source>
        <dbReference type="EMBL" id="KAJ6639707.1"/>
    </source>
</evidence>
<comment type="caution">
    <text evidence="3">The sequence shown here is derived from an EMBL/GenBank/DDBJ whole genome shotgun (WGS) entry which is preliminary data.</text>
</comment>
<proteinExistence type="predicted"/>
<feature type="compositionally biased region" description="Basic and acidic residues" evidence="2">
    <location>
        <begin position="1252"/>
        <end position="1261"/>
    </location>
</feature>
<feature type="compositionally biased region" description="Basic and acidic residues" evidence="2">
    <location>
        <begin position="797"/>
        <end position="813"/>
    </location>
</feature>
<feature type="region of interest" description="Disordered" evidence="2">
    <location>
        <begin position="1"/>
        <end position="22"/>
    </location>
</feature>
<keyword evidence="4" id="KW-1185">Reference proteome</keyword>
<accession>A0A9Q0S0F0</accession>
<organism evidence="3 4">
    <name type="scientific">Pseudolycoriella hygida</name>
    <dbReference type="NCBI Taxonomy" id="35572"/>
    <lineage>
        <taxon>Eukaryota</taxon>
        <taxon>Metazoa</taxon>
        <taxon>Ecdysozoa</taxon>
        <taxon>Arthropoda</taxon>
        <taxon>Hexapoda</taxon>
        <taxon>Insecta</taxon>
        <taxon>Pterygota</taxon>
        <taxon>Neoptera</taxon>
        <taxon>Endopterygota</taxon>
        <taxon>Diptera</taxon>
        <taxon>Nematocera</taxon>
        <taxon>Sciaroidea</taxon>
        <taxon>Sciaridae</taxon>
        <taxon>Pseudolycoriella</taxon>
    </lineage>
</organism>
<feature type="compositionally biased region" description="Basic and acidic residues" evidence="2">
    <location>
        <begin position="1716"/>
        <end position="1725"/>
    </location>
</feature>
<dbReference type="EMBL" id="WJQU01000003">
    <property type="protein sequence ID" value="KAJ6639707.1"/>
    <property type="molecule type" value="Genomic_DNA"/>
</dbReference>
<feature type="region of interest" description="Disordered" evidence="2">
    <location>
        <begin position="1716"/>
        <end position="1743"/>
    </location>
</feature>
<dbReference type="Proteomes" id="UP001151699">
    <property type="component" value="Chromosome X"/>
</dbReference>
<feature type="coiled-coil region" evidence="1">
    <location>
        <begin position="1074"/>
        <end position="1108"/>
    </location>
</feature>
<feature type="compositionally biased region" description="Low complexity" evidence="2">
    <location>
        <begin position="70"/>
        <end position="80"/>
    </location>
</feature>
<feature type="region of interest" description="Disordered" evidence="2">
    <location>
        <begin position="297"/>
        <end position="433"/>
    </location>
</feature>
<feature type="compositionally biased region" description="Low complexity" evidence="2">
    <location>
        <begin position="297"/>
        <end position="314"/>
    </location>
</feature>
<protein>
    <submittedName>
        <fullName evidence="3">Uncharacterized protein</fullName>
    </submittedName>
</protein>
<reference evidence="3" key="1">
    <citation type="submission" date="2022-07" db="EMBL/GenBank/DDBJ databases">
        <authorList>
            <person name="Trinca V."/>
            <person name="Uliana J.V.C."/>
            <person name="Torres T.T."/>
            <person name="Ward R.J."/>
            <person name="Monesi N."/>
        </authorList>
    </citation>
    <scope>NUCLEOTIDE SEQUENCE</scope>
    <source>
        <strain evidence="3">HSMRA1968</strain>
        <tissue evidence="3">Whole embryos</tissue>
    </source>
</reference>
<evidence type="ECO:0000256" key="1">
    <source>
        <dbReference type="SAM" id="Coils"/>
    </source>
</evidence>
<feature type="compositionally biased region" description="Polar residues" evidence="2">
    <location>
        <begin position="1173"/>
        <end position="1193"/>
    </location>
</feature>
<feature type="region of interest" description="Disordered" evidence="2">
    <location>
        <begin position="52"/>
        <end position="80"/>
    </location>
</feature>
<feature type="region of interest" description="Disordered" evidence="2">
    <location>
        <begin position="701"/>
        <end position="730"/>
    </location>
</feature>
<feature type="region of interest" description="Disordered" evidence="2">
    <location>
        <begin position="1306"/>
        <end position="1347"/>
    </location>
</feature>
<feature type="region of interest" description="Disordered" evidence="2">
    <location>
        <begin position="891"/>
        <end position="928"/>
    </location>
</feature>
<feature type="compositionally biased region" description="Polar residues" evidence="2">
    <location>
        <begin position="708"/>
        <end position="724"/>
    </location>
</feature>
<evidence type="ECO:0000256" key="2">
    <source>
        <dbReference type="SAM" id="MobiDB-lite"/>
    </source>
</evidence>
<name>A0A9Q0S0F0_9DIPT</name>
<feature type="compositionally biased region" description="Basic and acidic residues" evidence="2">
    <location>
        <begin position="336"/>
        <end position="368"/>
    </location>
</feature>
<keyword evidence="1" id="KW-0175">Coiled coil</keyword>
<feature type="compositionally biased region" description="Basic residues" evidence="2">
    <location>
        <begin position="403"/>
        <end position="413"/>
    </location>
</feature>
<sequence>MKKSFRKKSAEKCAPLPPDPIVDQSDAFKRIAGYKERETAFLKTLKETIDMETQSNIEKKRKHSTGSRPSNADDSSSSADMLNDECDKYLLPLIQRTDHQSTAALVTFGAIDQLDKLHGILEHLLHMQEQNYRLRRSTRDVDTLTGLMKIQEQINKDSDTFTAGTSTLNDPYSDMELEYNEALLETILAAGNSASNKRNSSKRNRLRSKSVFTDDIISMPDKENKSYTLRRQSAVASDIKAKVSKWTKVKAAFKWERANVSSMNEGKSTDSGIGLSPINNEVARYLRVPSIPCTGSSADSVLSSSSGHLLSGSSVPPTPGTMSSASSVEDVGAISEEFRNNRDSSKSESRSESRTTHEEDARRSRSLDGEVTLCSSVTRHLDKQSKNKTPWRKVKDIIQTHRGSLKGKSRSRSVKSNNSLGCSRDASPSDSIDAFPTTEASFLVNPESCSSSQTSPIRKNCPTLMLTAPGAEQIGPNSPSSPLPNIVRTENDFKIESKQKPVTLSRSSRKGKIVLDICSLPEGTPVDSVNMSTRGKPPPSPLNLANRQDSSDAEPYDHTNSPVLSHKTFKWSKVRKPFATANSSAPNSPVQQMEFFGGFDSEELSSGDFSEPNTPHLQLSPKNSLTLQQDEINKKYQELQQQISLEFQAKQKEWERIRTSSVAVSPVPCLQKDDLNKEVKGGVISKPIEENLTPDFKKKLQEWRNKKQQSITTNVPKDSQSSPTKEGDNKKIDWNLWKTGVLKLEGQGLKPLPDEKNLPEDFQRKLDEWKRIKSGATLSTVGDLNVKRQSWKSSQARKFESPKKLKSDDFDRERQRIERDRTKYVEKEKLEKLSKLKAMVAEPPTKEVVVQTSEGVLKFEGISRKFTRKLYEWEKARGIGPEASTFALLHPDESKGSPIARSLSMDSVSPNPSATSISHQPSSLSLNNVDDLKETNSINDRLSSSNPELDAAQDEPEAVIVEVEDDYVETAAPLLAATPMIEQQTPVAGNKEPVFVGDKCSKNSQSTTRALQDASELVSNFHDVRHGFKENILHVKTVLDSLFKTLPKLKENLAFNSTALLDTVELVKELAMDIDKKLTALEESEGSKEELDERMSAIDNQLVSLRKTLNFLCKHTDSKPTKNEIVPDINIIPDDMEKNIATVSVCQPPLFHGEVIVNQVQVMDDRSMHNDDTSFTSQRLPDSPTSSRAQISEQDAKRITKSLSNGSKRKTKLRRLGSRQNSKTESDSDEGMQNVVLDAPRRVKRKTSRAKKISEPEKATDEVNTNDDVVYVLKIKPGMKIEQTEIQMDETVAAAPQDTNRNVNEIKNTDNAPSPVDSDKLVTNLPPIPQSPGMQRRLDKSKTVNQKEPSPAIRFMIAKYERRNSTGTGASSPTAWRSPLMERRIRVQTEKYMGQITKSSSAGNVHKENDGKMSLSSNYKMANEIKGVLKSSSAGVLNTNKLYSTQSPNTSLCRDSLACDSLENIHSAPKKLPTDLALCVDEKRLGFYKKNVDNNGLLRMSASTGAVRKIVTKQVNEDDLIKNDENSETPLDKSDNTVPKIKRKNDGKPPSPRFQHRPVKAYLELNLRNSSLAVRESSSSTQIAHLSDRALKLKKAKDEFLNLNRHCYCPGEEIWKNRLSQISAGSESSNDECVIVKSASVGVMDKDLKKNMGFVSLPRNASRPNNSQATAEKFGLSTIASKLRKVKLRKNSKDLPAMKTVTELCRQILEVDISKQRKSDDESKASSKVNRSSNEKISKSGSANTLGFSTIFRRLDRSEKLKKSKSIGQLEMDDKE</sequence>